<dbReference type="GO" id="GO:0003700">
    <property type="term" value="F:DNA-binding transcription factor activity"/>
    <property type="evidence" value="ECO:0007669"/>
    <property type="project" value="InterPro"/>
</dbReference>
<dbReference type="GO" id="GO:0043565">
    <property type="term" value="F:sequence-specific DNA binding"/>
    <property type="evidence" value="ECO:0007669"/>
    <property type="project" value="InterPro"/>
</dbReference>
<dbReference type="Proteomes" id="UP000241960">
    <property type="component" value="Unassembled WGS sequence"/>
</dbReference>
<sequence length="147" mass="17544">MNSKTFEQFNQFHHAFIRINQLINDVIEEQNINISREQLGVFKLLMKHKTMTLKDIAEKQGVFKTAITKRVRKLEEKGFIKKINSDDKREKLIELTEEGYQFYESRQKLLYEGMAKKLDISDEEVDELSKYLEEINNIIKIKETKNE</sequence>
<dbReference type="InterPro" id="IPR036390">
    <property type="entry name" value="WH_DNA-bd_sf"/>
</dbReference>
<accession>A0A9Q6MVW0</accession>
<dbReference type="RefSeq" id="WP_103267786.1">
    <property type="nucleotide sequence ID" value="NZ_JAHKBG010000001.1"/>
</dbReference>
<dbReference type="GO" id="GO:0006950">
    <property type="term" value="P:response to stress"/>
    <property type="evidence" value="ECO:0007669"/>
    <property type="project" value="TreeGrafter"/>
</dbReference>
<keyword evidence="1" id="KW-0238">DNA-binding</keyword>
<proteinExistence type="predicted"/>
<feature type="domain" description="HTH marR-type" evidence="2">
    <location>
        <begin position="1"/>
        <end position="137"/>
    </location>
</feature>
<name>A0A9Q6MVW0_9STAP</name>
<dbReference type="PROSITE" id="PS50995">
    <property type="entry name" value="HTH_MARR_2"/>
    <property type="match status" value="1"/>
</dbReference>
<dbReference type="InterPro" id="IPR036388">
    <property type="entry name" value="WH-like_DNA-bd_sf"/>
</dbReference>
<gene>
    <name evidence="3" type="ORF">BU058_04130</name>
</gene>
<organism evidence="3 4">
    <name type="scientific">Staphylococcus succinus</name>
    <dbReference type="NCBI Taxonomy" id="61015"/>
    <lineage>
        <taxon>Bacteria</taxon>
        <taxon>Bacillati</taxon>
        <taxon>Bacillota</taxon>
        <taxon>Bacilli</taxon>
        <taxon>Bacillales</taxon>
        <taxon>Staphylococcaceae</taxon>
        <taxon>Staphylococcus</taxon>
    </lineage>
</organism>
<dbReference type="InterPro" id="IPR000485">
    <property type="entry name" value="AsnC-type_HTH_dom"/>
</dbReference>
<dbReference type="SUPFAM" id="SSF46785">
    <property type="entry name" value="Winged helix' DNA-binding domain"/>
    <property type="match status" value="1"/>
</dbReference>
<dbReference type="Gene3D" id="1.10.10.10">
    <property type="entry name" value="Winged helix-like DNA-binding domain superfamily/Winged helix DNA-binding domain"/>
    <property type="match status" value="1"/>
</dbReference>
<protein>
    <submittedName>
        <fullName evidence="3">HTH domain-containing protein</fullName>
    </submittedName>
</protein>
<dbReference type="InterPro" id="IPR000835">
    <property type="entry name" value="HTH_MarR-typ"/>
</dbReference>
<dbReference type="PANTHER" id="PTHR33164:SF57">
    <property type="entry name" value="MARR-FAMILY TRANSCRIPTIONAL REGULATOR"/>
    <property type="match status" value="1"/>
</dbReference>
<evidence type="ECO:0000313" key="3">
    <source>
        <dbReference type="EMBL" id="PTI76426.1"/>
    </source>
</evidence>
<dbReference type="SMART" id="SM00347">
    <property type="entry name" value="HTH_MARR"/>
    <property type="match status" value="1"/>
</dbReference>
<dbReference type="AlphaFoldDB" id="A0A9Q6MVW0"/>
<dbReference type="PANTHER" id="PTHR33164">
    <property type="entry name" value="TRANSCRIPTIONAL REGULATOR, MARR FAMILY"/>
    <property type="match status" value="1"/>
</dbReference>
<comment type="caution">
    <text evidence="3">The sequence shown here is derived from an EMBL/GenBank/DDBJ whole genome shotgun (WGS) entry which is preliminary data.</text>
</comment>
<evidence type="ECO:0000259" key="2">
    <source>
        <dbReference type="PROSITE" id="PS50995"/>
    </source>
</evidence>
<dbReference type="PRINTS" id="PR00033">
    <property type="entry name" value="HTHASNC"/>
</dbReference>
<dbReference type="Pfam" id="PF01047">
    <property type="entry name" value="MarR"/>
    <property type="match status" value="1"/>
</dbReference>
<evidence type="ECO:0000313" key="4">
    <source>
        <dbReference type="Proteomes" id="UP000241960"/>
    </source>
</evidence>
<evidence type="ECO:0000256" key="1">
    <source>
        <dbReference type="ARBA" id="ARBA00023125"/>
    </source>
</evidence>
<dbReference type="InterPro" id="IPR039422">
    <property type="entry name" value="MarR/SlyA-like"/>
</dbReference>
<dbReference type="EMBL" id="PZFQ01000010">
    <property type="protein sequence ID" value="PTI76426.1"/>
    <property type="molecule type" value="Genomic_DNA"/>
</dbReference>
<reference evidence="3 4" key="1">
    <citation type="journal article" date="2016" name="Front. Microbiol.">
        <title>Comprehensive Phylogenetic Analysis of Bovine Non-aureus Staphylococci Species Based on Whole-Genome Sequencing.</title>
        <authorList>
            <person name="Naushad S."/>
            <person name="Barkema H.W."/>
            <person name="Luby C."/>
            <person name="Condas L.A."/>
            <person name="Nobrega D.B."/>
            <person name="Carson D.A."/>
            <person name="De Buck J."/>
        </authorList>
    </citation>
    <scope>NUCLEOTIDE SEQUENCE [LARGE SCALE GENOMIC DNA]</scope>
    <source>
        <strain evidence="3 4">SNUC 1231</strain>
    </source>
</reference>